<dbReference type="Proteomes" id="UP000009026">
    <property type="component" value="Chromosome"/>
</dbReference>
<dbReference type="STRING" id="1297742.A176_003534"/>
<dbReference type="AlphaFoldDB" id="A0A0H4XEP8"/>
<dbReference type="KEGG" id="mym:A176_003534"/>
<organism evidence="3 4">
    <name type="scientific">Pseudomyxococcus hansupus</name>
    <dbReference type="NCBI Taxonomy" id="1297742"/>
    <lineage>
        <taxon>Bacteria</taxon>
        <taxon>Pseudomonadati</taxon>
        <taxon>Myxococcota</taxon>
        <taxon>Myxococcia</taxon>
        <taxon>Myxococcales</taxon>
        <taxon>Cystobacterineae</taxon>
        <taxon>Myxococcaceae</taxon>
        <taxon>Pseudomyxococcus</taxon>
    </lineage>
</organism>
<dbReference type="GO" id="GO:0015024">
    <property type="term" value="F:glucuronate-2-sulfatase activity"/>
    <property type="evidence" value="ECO:0007669"/>
    <property type="project" value="TreeGrafter"/>
</dbReference>
<dbReference type="PATRIC" id="fig|1297742.4.peg.3566"/>
<dbReference type="SUPFAM" id="SSF53649">
    <property type="entry name" value="Alkaline phosphatase-like"/>
    <property type="match status" value="1"/>
</dbReference>
<dbReference type="InterPro" id="IPR000917">
    <property type="entry name" value="Sulfatase_N"/>
</dbReference>
<proteinExistence type="predicted"/>
<evidence type="ECO:0000313" key="3">
    <source>
        <dbReference type="EMBL" id="AKQ66622.1"/>
    </source>
</evidence>
<dbReference type="EMBL" id="CP012109">
    <property type="protein sequence ID" value="AKQ66622.1"/>
    <property type="molecule type" value="Genomic_DNA"/>
</dbReference>
<sequence>MQKWYNAYQETLHVPFVISNPRLFPEPRKAELVTSHVDLMPTLLGLAGIDADATRRELARDHSEAQPLVGRDLSGLVLGQTPEQHAPIYFMTDDNVESGLQMTNNLTGQAFPAVIQPKHIETVITRLPELTGDTLWKYSCYSDNPRFFAGAVGNTDEVATARFIPREYECYDLSEDPLETRNRCSAVSGAPLPPDVRAALDQVLQEERMKKRLLPKSLNRNATTKGPLRD</sequence>
<evidence type="ECO:0000259" key="2">
    <source>
        <dbReference type="Pfam" id="PF00884"/>
    </source>
</evidence>
<protein>
    <submittedName>
        <fullName evidence="3">Choline-sulfatase</fullName>
    </submittedName>
</protein>
<dbReference type="GO" id="GO:0004065">
    <property type="term" value="F:arylsulfatase activity"/>
    <property type="evidence" value="ECO:0007669"/>
    <property type="project" value="TreeGrafter"/>
</dbReference>
<accession>A0A0H4XEP8</accession>
<dbReference type="PANTHER" id="PTHR46615">
    <property type="entry name" value="ARYLSULFATASE K"/>
    <property type="match status" value="1"/>
</dbReference>
<reference evidence="3 4" key="1">
    <citation type="journal article" date="2016" name="PLoS ONE">
        <title>Complete Genome Sequence and Comparative Genomics of a Novel Myxobacterium Myxococcus hansupus.</title>
        <authorList>
            <person name="Sharma G."/>
            <person name="Narwani T."/>
            <person name="Subramanian S."/>
        </authorList>
    </citation>
    <scope>NUCLEOTIDE SEQUENCE [LARGE SCALE GENOMIC DNA]</scope>
    <source>
        <strain evidence="4">mixupus</strain>
    </source>
</reference>
<evidence type="ECO:0000256" key="1">
    <source>
        <dbReference type="SAM" id="MobiDB-lite"/>
    </source>
</evidence>
<dbReference type="Pfam" id="PF00884">
    <property type="entry name" value="Sulfatase"/>
    <property type="match status" value="1"/>
</dbReference>
<dbReference type="PANTHER" id="PTHR46615:SF1">
    <property type="entry name" value="ARYLSULFATASE K"/>
    <property type="match status" value="1"/>
</dbReference>
<keyword evidence="4" id="KW-1185">Reference proteome</keyword>
<dbReference type="Gene3D" id="3.40.720.10">
    <property type="entry name" value="Alkaline Phosphatase, subunit A"/>
    <property type="match status" value="1"/>
</dbReference>
<feature type="domain" description="Sulfatase N-terminal" evidence="2">
    <location>
        <begin position="3"/>
        <end position="49"/>
    </location>
</feature>
<dbReference type="InterPro" id="IPR051849">
    <property type="entry name" value="GAG-degrading_sulfatase"/>
</dbReference>
<feature type="region of interest" description="Disordered" evidence="1">
    <location>
        <begin position="211"/>
        <end position="230"/>
    </location>
</feature>
<gene>
    <name evidence="3" type="ORF">A176_003534</name>
</gene>
<evidence type="ECO:0000313" key="4">
    <source>
        <dbReference type="Proteomes" id="UP000009026"/>
    </source>
</evidence>
<name>A0A0H4XEP8_9BACT</name>
<dbReference type="InterPro" id="IPR017850">
    <property type="entry name" value="Alkaline_phosphatase_core_sf"/>
</dbReference>
<dbReference type="eggNOG" id="COG3119">
    <property type="taxonomic scope" value="Bacteria"/>
</dbReference>